<reference evidence="2" key="1">
    <citation type="journal article" date="2022" name="Mol. Ecol. Resour.">
        <title>The genomes of chicory, endive, great burdock and yacon provide insights into Asteraceae palaeo-polyploidization history and plant inulin production.</title>
        <authorList>
            <person name="Fan W."/>
            <person name="Wang S."/>
            <person name="Wang H."/>
            <person name="Wang A."/>
            <person name="Jiang F."/>
            <person name="Liu H."/>
            <person name="Zhao H."/>
            <person name="Xu D."/>
            <person name="Zhang Y."/>
        </authorList>
    </citation>
    <scope>NUCLEOTIDE SEQUENCE [LARGE SCALE GENOMIC DNA]</scope>
    <source>
        <strain evidence="2">cv. Punajuju</strain>
    </source>
</reference>
<evidence type="ECO:0000313" key="1">
    <source>
        <dbReference type="EMBL" id="KAI3709454.1"/>
    </source>
</evidence>
<evidence type="ECO:0000313" key="2">
    <source>
        <dbReference type="Proteomes" id="UP001055811"/>
    </source>
</evidence>
<accession>A0ACB9AGW2</accession>
<reference evidence="1 2" key="2">
    <citation type="journal article" date="2022" name="Mol. Ecol. Resour.">
        <title>The genomes of chicory, endive, great burdock and yacon provide insights into Asteraceae paleo-polyploidization history and plant inulin production.</title>
        <authorList>
            <person name="Fan W."/>
            <person name="Wang S."/>
            <person name="Wang H."/>
            <person name="Wang A."/>
            <person name="Jiang F."/>
            <person name="Liu H."/>
            <person name="Zhao H."/>
            <person name="Xu D."/>
            <person name="Zhang Y."/>
        </authorList>
    </citation>
    <scope>NUCLEOTIDE SEQUENCE [LARGE SCALE GENOMIC DNA]</scope>
    <source>
        <strain evidence="2">cv. Punajuju</strain>
        <tissue evidence="1">Leaves</tissue>
    </source>
</reference>
<protein>
    <submittedName>
        <fullName evidence="1">Uncharacterized protein</fullName>
    </submittedName>
</protein>
<sequence>MTISSASHTSTSYKGKLKQECTSDREPFTEKGNDGASSLFMYMVKSIFLYGSYLSGDIAERFHPLCLKDSGVLYEDPYVQDASTSAGGLVVYDGASGSKQNKDIETSHNERKFVRTPYWKPRPIAGNRNARKRAGKAFIDSLLPRINPKSADGGHVMPFELEVVEAALHSRIQRFEDRLMELDPRVSMET</sequence>
<comment type="caution">
    <text evidence="1">The sequence shown here is derived from an EMBL/GenBank/DDBJ whole genome shotgun (WGS) entry which is preliminary data.</text>
</comment>
<organism evidence="1 2">
    <name type="scientific">Cichorium intybus</name>
    <name type="common">Chicory</name>
    <dbReference type="NCBI Taxonomy" id="13427"/>
    <lineage>
        <taxon>Eukaryota</taxon>
        <taxon>Viridiplantae</taxon>
        <taxon>Streptophyta</taxon>
        <taxon>Embryophyta</taxon>
        <taxon>Tracheophyta</taxon>
        <taxon>Spermatophyta</taxon>
        <taxon>Magnoliopsida</taxon>
        <taxon>eudicotyledons</taxon>
        <taxon>Gunneridae</taxon>
        <taxon>Pentapetalae</taxon>
        <taxon>asterids</taxon>
        <taxon>campanulids</taxon>
        <taxon>Asterales</taxon>
        <taxon>Asteraceae</taxon>
        <taxon>Cichorioideae</taxon>
        <taxon>Cichorieae</taxon>
        <taxon>Cichoriinae</taxon>
        <taxon>Cichorium</taxon>
    </lineage>
</organism>
<name>A0ACB9AGW2_CICIN</name>
<keyword evidence="2" id="KW-1185">Reference proteome</keyword>
<proteinExistence type="predicted"/>
<dbReference type="EMBL" id="CM042015">
    <property type="protein sequence ID" value="KAI3709454.1"/>
    <property type="molecule type" value="Genomic_DNA"/>
</dbReference>
<gene>
    <name evidence="1" type="ORF">L2E82_39216</name>
</gene>
<dbReference type="Proteomes" id="UP001055811">
    <property type="component" value="Linkage Group LG07"/>
</dbReference>